<keyword evidence="4" id="KW-1185">Reference proteome</keyword>
<dbReference type="EMBL" id="JBHSEH010000014">
    <property type="protein sequence ID" value="MFC4426953.1"/>
    <property type="molecule type" value="Genomic_DNA"/>
</dbReference>
<evidence type="ECO:0000256" key="1">
    <source>
        <dbReference type="ARBA" id="ARBA00007274"/>
    </source>
</evidence>
<dbReference type="InterPro" id="IPR001451">
    <property type="entry name" value="Hexapep"/>
</dbReference>
<dbReference type="InterPro" id="IPR011004">
    <property type="entry name" value="Trimer_LpxA-like_sf"/>
</dbReference>
<dbReference type="RefSeq" id="WP_380039965.1">
    <property type="nucleotide sequence ID" value="NZ_JBHSEH010000014.1"/>
</dbReference>
<dbReference type="Proteomes" id="UP001595998">
    <property type="component" value="Unassembled WGS sequence"/>
</dbReference>
<accession>A0ABV8XQC2</accession>
<dbReference type="SUPFAM" id="SSF51161">
    <property type="entry name" value="Trimeric LpxA-like enzymes"/>
    <property type="match status" value="1"/>
</dbReference>
<keyword evidence="3" id="KW-0012">Acyltransferase</keyword>
<sequence length="164" mass="17030">MSRLSFLVATHLIRLMPATRLFGWKRRLLRWGGVSVGEGSRVHSQAHLDTAYVSIGHDTWIGGGVFIGGNPGAPVTIGHRVDLAPRVMIITGTHDVGTTDRRAGPGRAETVSVGDGTWVGAGALILPGVVIGQGCVIAAGSVVTADVPDNTLVGGVPARRLKDL</sequence>
<evidence type="ECO:0000313" key="4">
    <source>
        <dbReference type="Proteomes" id="UP001595998"/>
    </source>
</evidence>
<dbReference type="GO" id="GO:0016746">
    <property type="term" value="F:acyltransferase activity"/>
    <property type="evidence" value="ECO:0007669"/>
    <property type="project" value="UniProtKB-KW"/>
</dbReference>
<name>A0ABV8XQC2_9DEIO</name>
<dbReference type="PANTHER" id="PTHR23416">
    <property type="entry name" value="SIALIC ACID SYNTHASE-RELATED"/>
    <property type="match status" value="1"/>
</dbReference>
<dbReference type="PANTHER" id="PTHR23416:SF23">
    <property type="entry name" value="ACETYLTRANSFERASE C18B11.09C-RELATED"/>
    <property type="match status" value="1"/>
</dbReference>
<dbReference type="Gene3D" id="2.160.10.10">
    <property type="entry name" value="Hexapeptide repeat proteins"/>
    <property type="match status" value="1"/>
</dbReference>
<evidence type="ECO:0000313" key="3">
    <source>
        <dbReference type="EMBL" id="MFC4426953.1"/>
    </source>
</evidence>
<comment type="caution">
    <text evidence="3">The sequence shown here is derived from an EMBL/GenBank/DDBJ whole genome shotgun (WGS) entry which is preliminary data.</text>
</comment>
<organism evidence="3 4">
    <name type="scientific">Deinococcus navajonensis</name>
    <dbReference type="NCBI Taxonomy" id="309884"/>
    <lineage>
        <taxon>Bacteria</taxon>
        <taxon>Thermotogati</taxon>
        <taxon>Deinococcota</taxon>
        <taxon>Deinococci</taxon>
        <taxon>Deinococcales</taxon>
        <taxon>Deinococcaceae</taxon>
        <taxon>Deinococcus</taxon>
    </lineage>
</organism>
<dbReference type="InterPro" id="IPR051159">
    <property type="entry name" value="Hexapeptide_acetyltransf"/>
</dbReference>
<evidence type="ECO:0000256" key="2">
    <source>
        <dbReference type="ARBA" id="ARBA00022679"/>
    </source>
</evidence>
<keyword evidence="2" id="KW-0808">Transferase</keyword>
<protein>
    <submittedName>
        <fullName evidence="3">Acyltransferase</fullName>
    </submittedName>
</protein>
<comment type="similarity">
    <text evidence="1">Belongs to the transferase hexapeptide repeat family.</text>
</comment>
<reference evidence="4" key="1">
    <citation type="journal article" date="2019" name="Int. J. Syst. Evol. Microbiol.">
        <title>The Global Catalogue of Microorganisms (GCM) 10K type strain sequencing project: providing services to taxonomists for standard genome sequencing and annotation.</title>
        <authorList>
            <consortium name="The Broad Institute Genomics Platform"/>
            <consortium name="The Broad Institute Genome Sequencing Center for Infectious Disease"/>
            <person name="Wu L."/>
            <person name="Ma J."/>
        </authorList>
    </citation>
    <scope>NUCLEOTIDE SEQUENCE [LARGE SCALE GENOMIC DNA]</scope>
    <source>
        <strain evidence="4">CCUG 56029</strain>
    </source>
</reference>
<gene>
    <name evidence="3" type="ORF">ACFOZ9_12105</name>
</gene>
<proteinExistence type="inferred from homology"/>
<dbReference type="Pfam" id="PF00132">
    <property type="entry name" value="Hexapep"/>
    <property type="match status" value="1"/>
</dbReference>